<dbReference type="Pfam" id="PF07809">
    <property type="entry name" value="RTP801_C"/>
    <property type="match status" value="1"/>
</dbReference>
<dbReference type="Proteomes" id="UP001652620">
    <property type="component" value="Chromosome 5"/>
</dbReference>
<evidence type="ECO:0000256" key="1">
    <source>
        <dbReference type="ARBA" id="ARBA00004496"/>
    </source>
</evidence>
<evidence type="ECO:0000256" key="6">
    <source>
        <dbReference type="ARBA" id="ARBA00059352"/>
    </source>
</evidence>
<dbReference type="EMBL" id="GAKP01002610">
    <property type="protein sequence ID" value="JAC56342.1"/>
    <property type="molecule type" value="Transcribed_RNA"/>
</dbReference>
<dbReference type="GeneID" id="105227827"/>
<organism evidence="8">
    <name type="scientific">Bactrocera dorsalis</name>
    <name type="common">Oriental fruit fly</name>
    <name type="synonym">Dacus dorsalis</name>
    <dbReference type="NCBI Taxonomy" id="27457"/>
    <lineage>
        <taxon>Eukaryota</taxon>
        <taxon>Metazoa</taxon>
        <taxon>Ecdysozoa</taxon>
        <taxon>Arthropoda</taxon>
        <taxon>Hexapoda</taxon>
        <taxon>Insecta</taxon>
        <taxon>Pterygota</taxon>
        <taxon>Neoptera</taxon>
        <taxon>Endopterygota</taxon>
        <taxon>Diptera</taxon>
        <taxon>Brachycera</taxon>
        <taxon>Muscomorpha</taxon>
        <taxon>Tephritoidea</taxon>
        <taxon>Tephritidae</taxon>
        <taxon>Bactrocera</taxon>
        <taxon>Bactrocera</taxon>
    </lineage>
</organism>
<dbReference type="GO" id="GO:0008258">
    <property type="term" value="P:head involution"/>
    <property type="evidence" value="ECO:0007669"/>
    <property type="project" value="UniProtKB-ARBA"/>
</dbReference>
<dbReference type="GO" id="GO:0045926">
    <property type="term" value="P:negative regulation of growth"/>
    <property type="evidence" value="ECO:0007669"/>
    <property type="project" value="UniProtKB-ARBA"/>
</dbReference>
<dbReference type="InterPro" id="IPR038281">
    <property type="entry name" value="RTP801-like_C_sf"/>
</dbReference>
<protein>
    <submittedName>
        <fullName evidence="8 10">Protein scylla</fullName>
    </submittedName>
</protein>
<evidence type="ECO:0000313" key="9">
    <source>
        <dbReference type="Proteomes" id="UP001652620"/>
    </source>
</evidence>
<evidence type="ECO:0000256" key="2">
    <source>
        <dbReference type="ARBA" id="ARBA00010670"/>
    </source>
</evidence>
<evidence type="ECO:0000313" key="8">
    <source>
        <dbReference type="EMBL" id="JAC56342.1"/>
    </source>
</evidence>
<gene>
    <name evidence="8" type="primary">SCLLA</name>
    <name evidence="10" type="synonym">LOC105227827</name>
</gene>
<feature type="region of interest" description="Disordered" evidence="7">
    <location>
        <begin position="141"/>
        <end position="179"/>
    </location>
</feature>
<comment type="similarity">
    <text evidence="2">Belongs to the DDIT4 family.</text>
</comment>
<dbReference type="Gene3D" id="3.90.470.40">
    <property type="entry name" value="RTP801-like"/>
    <property type="match status" value="1"/>
</dbReference>
<keyword evidence="9" id="KW-1185">Reference proteome</keyword>
<feature type="compositionally biased region" description="Polar residues" evidence="7">
    <location>
        <begin position="167"/>
        <end position="179"/>
    </location>
</feature>
<sequence length="340" mass="37392">MKMEVLAVQQQYQSKYNIYGSSKVRDWTSTLSPLLPLASSGWVDAEPEVAAAPQPTASIPIPYLQNQQNYHISNNNNNNLNNNNNTVNNKNVKNSIMHHNNKKTKRTASTEELLAVPEVMIAPPSSLKEVKKVPASRAASAPYTLTPNTNSANNTNSSATPTVGGSYLTTQHTPSQNPSTNLFNCDDIDAAAVEDLSLRLLDELRAAKQRHLTCTEVSLPCDLTLRIAAEIIRVSAKEPCGVRGCTIYIEFEDEPNNSRRIAELKLDPEMVSTFEIYLTLRQDHRGWTSLLPQFMKSLARTITISATFTITKHKLYTSDRTSYSYGGSSAAATISTAPTS</sequence>
<dbReference type="GO" id="GO:0009968">
    <property type="term" value="P:negative regulation of signal transduction"/>
    <property type="evidence" value="ECO:0007669"/>
    <property type="project" value="InterPro"/>
</dbReference>
<evidence type="ECO:0000256" key="3">
    <source>
        <dbReference type="ARBA" id="ARBA00022473"/>
    </source>
</evidence>
<dbReference type="GO" id="GO:0006979">
    <property type="term" value="P:response to oxidative stress"/>
    <property type="evidence" value="ECO:0007669"/>
    <property type="project" value="UniProtKB-ARBA"/>
</dbReference>
<proteinExistence type="inferred from homology"/>
<dbReference type="FunFam" id="3.90.470.40:FF:000003">
    <property type="entry name" value="Charybde, isoform E"/>
    <property type="match status" value="1"/>
</dbReference>
<keyword evidence="5" id="KW-0053">Apoptosis</keyword>
<feature type="compositionally biased region" description="Low complexity" evidence="7">
    <location>
        <begin position="146"/>
        <end position="162"/>
    </location>
</feature>
<reference evidence="10" key="2">
    <citation type="submission" date="2025-04" db="UniProtKB">
        <authorList>
            <consortium name="RefSeq"/>
        </authorList>
    </citation>
    <scope>IDENTIFICATION</scope>
    <source>
        <strain evidence="10">Punador</strain>
    </source>
</reference>
<dbReference type="AlphaFoldDB" id="A0A034WPT0"/>
<name>A0A034WPT0_BACDO</name>
<dbReference type="GO" id="GO:0006915">
    <property type="term" value="P:apoptotic process"/>
    <property type="evidence" value="ECO:0007669"/>
    <property type="project" value="UniProtKB-KW"/>
</dbReference>
<dbReference type="KEGG" id="bdr:105227827"/>
<accession>A0A034WPT0</accession>
<dbReference type="RefSeq" id="XP_011205661.1">
    <property type="nucleotide sequence ID" value="XM_011207359.3"/>
</dbReference>
<comment type="subcellular location">
    <subcellularLocation>
        <location evidence="1">Cytoplasm</location>
    </subcellularLocation>
</comment>
<keyword evidence="4" id="KW-0963">Cytoplasm</keyword>
<evidence type="ECO:0000313" key="10">
    <source>
        <dbReference type="RefSeq" id="XP_011205661.1"/>
    </source>
</evidence>
<reference evidence="8" key="1">
    <citation type="journal article" date="2014" name="BMC Genomics">
        <title>Characterizing the developmental transcriptome of the oriental fruit fly, Bactrocera dorsalis (Diptera: Tephritidae) through comparative genomic analysis with Drosophila melanogaster utilizing modENCODE datasets.</title>
        <authorList>
            <person name="Geib S.M."/>
            <person name="Calla B."/>
            <person name="Hall B."/>
            <person name="Hou S."/>
            <person name="Manoukis N.C."/>
        </authorList>
    </citation>
    <scope>NUCLEOTIDE SEQUENCE</scope>
    <source>
        <strain evidence="8">Punador</strain>
    </source>
</reference>
<comment type="function">
    <text evidence="6">Inhibits cell growth by regulating the Tor pathway upstream of the Tsc1-Tsc2 complex and downstream of Akt1. Acts as a cell death activator during head development.</text>
</comment>
<dbReference type="InterPro" id="IPR012918">
    <property type="entry name" value="RTP801-like"/>
</dbReference>
<dbReference type="GO" id="GO:0005737">
    <property type="term" value="C:cytoplasm"/>
    <property type="evidence" value="ECO:0007669"/>
    <property type="project" value="UniProtKB-SubCell"/>
</dbReference>
<evidence type="ECO:0000256" key="5">
    <source>
        <dbReference type="ARBA" id="ARBA00022703"/>
    </source>
</evidence>
<dbReference type="GO" id="GO:0032006">
    <property type="term" value="P:regulation of TOR signaling"/>
    <property type="evidence" value="ECO:0007669"/>
    <property type="project" value="UniProtKB-ARBA"/>
</dbReference>
<evidence type="ECO:0000256" key="7">
    <source>
        <dbReference type="SAM" id="MobiDB-lite"/>
    </source>
</evidence>
<evidence type="ECO:0000256" key="4">
    <source>
        <dbReference type="ARBA" id="ARBA00022490"/>
    </source>
</evidence>
<dbReference type="OrthoDB" id="10018535at2759"/>
<dbReference type="PANTHER" id="PTHR12478">
    <property type="entry name" value="DNA-DAMAGE-INDUCIBLE TRANSCRIPT 4 PROTEIN DDIT4"/>
    <property type="match status" value="1"/>
</dbReference>
<dbReference type="PANTHER" id="PTHR12478:SF16">
    <property type="entry name" value="PROTEIN CHARYBDE-RELATED"/>
    <property type="match status" value="1"/>
</dbReference>
<keyword evidence="3" id="KW-0217">Developmental protein</keyword>